<dbReference type="InterPro" id="IPR052160">
    <property type="entry name" value="Gypsy_RT_Integrase-like"/>
</dbReference>
<evidence type="ECO:0000313" key="4">
    <source>
        <dbReference type="Proteomes" id="UP000031668"/>
    </source>
</evidence>
<sequence length="256" mass="29271">MSINEFNFTICPIKGSGNAVADGLSRSTYAHNQKSQLIHDEKTEQEIIQYNKTLKAIRRKVNWPGMHDDVKDYVQYCKLCLLYKHQQTTPRSRIVPIVPTALLHTWHFDYIGPLPTKLRVNRYILLMGDHKNTQDAELTANIFMEKIIARFGEGNLNRLYSKKYAIDCDLKRLGHLLITANRTDIVQQDSALSNYLQVISQEQYRIRNSVPNRSIAGDRSRNSLISSKTASKKFTTAPFKLSEHSKQTTANNTTSA</sequence>
<dbReference type="Gene3D" id="1.10.340.70">
    <property type="match status" value="1"/>
</dbReference>
<feature type="compositionally biased region" description="Polar residues" evidence="1">
    <location>
        <begin position="247"/>
        <end position="256"/>
    </location>
</feature>
<evidence type="ECO:0000259" key="2">
    <source>
        <dbReference type="Pfam" id="PF17921"/>
    </source>
</evidence>
<dbReference type="Proteomes" id="UP000031668">
    <property type="component" value="Unassembled WGS sequence"/>
</dbReference>
<feature type="domain" description="Integrase zinc-binding" evidence="2">
    <location>
        <begin position="50"/>
        <end position="85"/>
    </location>
</feature>
<name>A0A0C2MSP8_THEKT</name>
<keyword evidence="4" id="KW-1185">Reference proteome</keyword>
<dbReference type="OrthoDB" id="4364638at2759"/>
<dbReference type="Pfam" id="PF17921">
    <property type="entry name" value="Integrase_H2C2"/>
    <property type="match status" value="1"/>
</dbReference>
<organism evidence="3 4">
    <name type="scientific">Thelohanellus kitauei</name>
    <name type="common">Myxosporean</name>
    <dbReference type="NCBI Taxonomy" id="669202"/>
    <lineage>
        <taxon>Eukaryota</taxon>
        <taxon>Metazoa</taxon>
        <taxon>Cnidaria</taxon>
        <taxon>Myxozoa</taxon>
        <taxon>Myxosporea</taxon>
        <taxon>Bivalvulida</taxon>
        <taxon>Platysporina</taxon>
        <taxon>Myxobolidae</taxon>
        <taxon>Thelohanellus</taxon>
    </lineage>
</organism>
<evidence type="ECO:0000256" key="1">
    <source>
        <dbReference type="SAM" id="MobiDB-lite"/>
    </source>
</evidence>
<dbReference type="PANTHER" id="PTHR47266">
    <property type="entry name" value="ENDONUCLEASE-RELATED"/>
    <property type="match status" value="1"/>
</dbReference>
<proteinExistence type="predicted"/>
<dbReference type="AlphaFoldDB" id="A0A0C2MSP8"/>
<accession>A0A0C2MSP8</accession>
<dbReference type="EMBL" id="JWZT01003267">
    <property type="protein sequence ID" value="KII67245.1"/>
    <property type="molecule type" value="Genomic_DNA"/>
</dbReference>
<protein>
    <recommendedName>
        <fullName evidence="2">Integrase zinc-binding domain-containing protein</fullName>
    </recommendedName>
</protein>
<evidence type="ECO:0000313" key="3">
    <source>
        <dbReference type="EMBL" id="KII67245.1"/>
    </source>
</evidence>
<gene>
    <name evidence="3" type="ORF">RF11_05695</name>
</gene>
<dbReference type="InterPro" id="IPR041588">
    <property type="entry name" value="Integrase_H2C2"/>
</dbReference>
<feature type="region of interest" description="Disordered" evidence="1">
    <location>
        <begin position="236"/>
        <end position="256"/>
    </location>
</feature>
<reference evidence="3 4" key="1">
    <citation type="journal article" date="2014" name="Genome Biol. Evol.">
        <title>The genome of the myxosporean Thelohanellus kitauei shows adaptations to nutrient acquisition within its fish host.</title>
        <authorList>
            <person name="Yang Y."/>
            <person name="Xiong J."/>
            <person name="Zhou Z."/>
            <person name="Huo F."/>
            <person name="Miao W."/>
            <person name="Ran C."/>
            <person name="Liu Y."/>
            <person name="Zhang J."/>
            <person name="Feng J."/>
            <person name="Wang M."/>
            <person name="Wang M."/>
            <person name="Wang L."/>
            <person name="Yao B."/>
        </authorList>
    </citation>
    <scope>NUCLEOTIDE SEQUENCE [LARGE SCALE GENOMIC DNA]</scope>
    <source>
        <strain evidence="3">Wuqing</strain>
    </source>
</reference>
<comment type="caution">
    <text evidence="3">The sequence shown here is derived from an EMBL/GenBank/DDBJ whole genome shotgun (WGS) entry which is preliminary data.</text>
</comment>